<reference evidence="3" key="2">
    <citation type="journal article" date="2019" name="MicrobiologyOpen">
        <title>High-quality draft genome sequence of Gaiella occulta isolated from a 150 meter deep mineral water borehole and comparison with the genome sequences of other deep-branching lineages of the phylum Actinobacteria.</title>
        <authorList>
            <person name="Severino R."/>
            <person name="Froufe H.J.C."/>
            <person name="Barroso C."/>
            <person name="Albuquerque L."/>
            <person name="Lobo-da-Cunha A."/>
            <person name="da Costa M.S."/>
            <person name="Egas C."/>
        </authorList>
    </citation>
    <scope>NUCLEOTIDE SEQUENCE [LARGE SCALE GENOMIC DNA]</scope>
    <source>
        <strain evidence="3">F2-233</strain>
    </source>
</reference>
<evidence type="ECO:0000259" key="1">
    <source>
        <dbReference type="Pfam" id="PF13649"/>
    </source>
</evidence>
<evidence type="ECO:0000313" key="3">
    <source>
        <dbReference type="Proteomes" id="UP000254134"/>
    </source>
</evidence>
<dbReference type="Pfam" id="PF13649">
    <property type="entry name" value="Methyltransf_25"/>
    <property type="match status" value="1"/>
</dbReference>
<dbReference type="EMBL" id="QQZY01000004">
    <property type="protein sequence ID" value="RDI74482.1"/>
    <property type="molecule type" value="Genomic_DNA"/>
</dbReference>
<dbReference type="Proteomes" id="UP000254134">
    <property type="component" value="Unassembled WGS sequence"/>
</dbReference>
<dbReference type="InterPro" id="IPR029063">
    <property type="entry name" value="SAM-dependent_MTases_sf"/>
</dbReference>
<feature type="domain" description="Methyltransferase" evidence="1">
    <location>
        <begin position="26"/>
        <end position="95"/>
    </location>
</feature>
<proteinExistence type="predicted"/>
<name>A0A7M2YWG5_9ACTN</name>
<keyword evidence="3" id="KW-1185">Reference proteome</keyword>
<protein>
    <submittedName>
        <fullName evidence="2">Methyltransferase domain-containing protein</fullName>
    </submittedName>
</protein>
<keyword evidence="2" id="KW-0489">Methyltransferase</keyword>
<dbReference type="Gene3D" id="3.40.50.150">
    <property type="entry name" value="Vaccinia Virus protein VP39"/>
    <property type="match status" value="1"/>
</dbReference>
<dbReference type="GO" id="GO:0008168">
    <property type="term" value="F:methyltransferase activity"/>
    <property type="evidence" value="ECO:0007669"/>
    <property type="project" value="UniProtKB-KW"/>
</dbReference>
<accession>A0A7M2YWG5</accession>
<dbReference type="InterPro" id="IPR041698">
    <property type="entry name" value="Methyltransf_25"/>
</dbReference>
<sequence>MSESIDPEGAHLAALRRLADFAGARVFEVGCGDGRLTLGIARDAATVFACDPDERDIATARQRLPRDLGGAVTYAVGSAREIEIPRAGFDIVVFSWSL</sequence>
<dbReference type="CDD" id="cd02440">
    <property type="entry name" value="AdoMet_MTases"/>
    <property type="match status" value="1"/>
</dbReference>
<reference evidence="2 3" key="1">
    <citation type="submission" date="2018-07" db="EMBL/GenBank/DDBJ databases">
        <title>High-quality-draft genome sequence of Gaiella occulta.</title>
        <authorList>
            <person name="Severino R."/>
            <person name="Froufe H.J.C."/>
            <person name="Rainey F.A."/>
            <person name="Barroso C."/>
            <person name="Albuquerque L."/>
            <person name="Lobo-Da-Cunha A."/>
            <person name="Da Costa M.S."/>
            <person name="Egas C."/>
        </authorList>
    </citation>
    <scope>NUCLEOTIDE SEQUENCE [LARGE SCALE GENOMIC DNA]</scope>
    <source>
        <strain evidence="2 3">F2-233</strain>
    </source>
</reference>
<organism evidence="2 3">
    <name type="scientific">Gaiella occulta</name>
    <dbReference type="NCBI Taxonomy" id="1002870"/>
    <lineage>
        <taxon>Bacteria</taxon>
        <taxon>Bacillati</taxon>
        <taxon>Actinomycetota</taxon>
        <taxon>Thermoleophilia</taxon>
        <taxon>Gaiellales</taxon>
        <taxon>Gaiellaceae</taxon>
        <taxon>Gaiella</taxon>
    </lineage>
</organism>
<evidence type="ECO:0000313" key="2">
    <source>
        <dbReference type="EMBL" id="RDI74482.1"/>
    </source>
</evidence>
<dbReference type="GO" id="GO:0032259">
    <property type="term" value="P:methylation"/>
    <property type="evidence" value="ECO:0007669"/>
    <property type="project" value="UniProtKB-KW"/>
</dbReference>
<gene>
    <name evidence="2" type="ORF">Gocc_2058</name>
</gene>
<comment type="caution">
    <text evidence="2">The sequence shown here is derived from an EMBL/GenBank/DDBJ whole genome shotgun (WGS) entry which is preliminary data.</text>
</comment>
<keyword evidence="2" id="KW-0808">Transferase</keyword>
<dbReference type="SUPFAM" id="SSF53335">
    <property type="entry name" value="S-adenosyl-L-methionine-dependent methyltransferases"/>
    <property type="match status" value="1"/>
</dbReference>
<dbReference type="AlphaFoldDB" id="A0A7M2YWG5"/>
<dbReference type="RefSeq" id="WP_220150569.1">
    <property type="nucleotide sequence ID" value="NZ_QQZY01000004.1"/>
</dbReference>